<dbReference type="InterPro" id="IPR036188">
    <property type="entry name" value="FAD/NAD-bd_sf"/>
</dbReference>
<keyword evidence="2" id="KW-0274">FAD</keyword>
<name>A0A4S9WUV5_AURPU</name>
<dbReference type="GO" id="GO:0004497">
    <property type="term" value="F:monooxygenase activity"/>
    <property type="evidence" value="ECO:0007669"/>
    <property type="project" value="UniProtKB-KW"/>
</dbReference>
<dbReference type="EMBL" id="QZBS01000216">
    <property type="protein sequence ID" value="THZ69865.1"/>
    <property type="molecule type" value="Genomic_DNA"/>
</dbReference>
<dbReference type="PANTHER" id="PTHR46972:SF1">
    <property type="entry name" value="FAD DEPENDENT OXIDOREDUCTASE DOMAIN-CONTAINING PROTEIN"/>
    <property type="match status" value="1"/>
</dbReference>
<feature type="domain" description="FAD-binding" evidence="5">
    <location>
        <begin position="5"/>
        <end position="178"/>
    </location>
</feature>
<dbReference type="InterPro" id="IPR002938">
    <property type="entry name" value="FAD-bd"/>
</dbReference>
<keyword evidence="1" id="KW-0285">Flavoprotein</keyword>
<dbReference type="Proteomes" id="UP000309734">
    <property type="component" value="Unassembled WGS sequence"/>
</dbReference>
<keyword evidence="4" id="KW-0503">Monooxygenase</keyword>
<accession>A0A4S9WUV5</accession>
<evidence type="ECO:0000256" key="1">
    <source>
        <dbReference type="ARBA" id="ARBA00022630"/>
    </source>
</evidence>
<dbReference type="PRINTS" id="PR00420">
    <property type="entry name" value="RNGMNOXGNASE"/>
</dbReference>
<dbReference type="Pfam" id="PF01494">
    <property type="entry name" value="FAD_binding_3"/>
    <property type="match status" value="1"/>
</dbReference>
<evidence type="ECO:0000259" key="5">
    <source>
        <dbReference type="Pfam" id="PF01494"/>
    </source>
</evidence>
<comment type="caution">
    <text evidence="6">The sequence shown here is derived from an EMBL/GenBank/DDBJ whole genome shotgun (WGS) entry which is preliminary data.</text>
</comment>
<sequence length="248" mass="27130">MPSLNIAIIGAGPAGTTLAHLLLKSGHDISVSVFEREVSLDARGQGGTLDLHTNTGLLALKEAGLYDEFLKHARFDGEAVVLADKQMKRYINLSRGDPDQSRGRPEIDRKNLREILLSGLPQGTVKWGHKLERINTTNFPDNPKESALEFEHTSLNGFDLIVGADGASSRMRSLLSDEKPFFSGVGCIRLSIDNAEKAVPEIYARVNRGTFFGFSDRKGLIAQQMGDGSISITAMITKSSTDWIKQYP</sequence>
<dbReference type="GO" id="GO:0071949">
    <property type="term" value="F:FAD binding"/>
    <property type="evidence" value="ECO:0007669"/>
    <property type="project" value="InterPro"/>
</dbReference>
<evidence type="ECO:0000313" key="6">
    <source>
        <dbReference type="EMBL" id="THZ69865.1"/>
    </source>
</evidence>
<evidence type="ECO:0000256" key="3">
    <source>
        <dbReference type="ARBA" id="ARBA00023002"/>
    </source>
</evidence>
<gene>
    <name evidence="6" type="ORF">D6C85_06384</name>
</gene>
<dbReference type="Gene3D" id="3.50.50.60">
    <property type="entry name" value="FAD/NAD(P)-binding domain"/>
    <property type="match status" value="1"/>
</dbReference>
<dbReference type="SUPFAM" id="SSF51905">
    <property type="entry name" value="FAD/NAD(P)-binding domain"/>
    <property type="match status" value="1"/>
</dbReference>
<proteinExistence type="predicted"/>
<keyword evidence="3" id="KW-0560">Oxidoreductase</keyword>
<dbReference type="PANTHER" id="PTHR46972">
    <property type="entry name" value="MONOOXYGENASE ASQM-RELATED"/>
    <property type="match status" value="1"/>
</dbReference>
<dbReference type="AlphaFoldDB" id="A0A4S9WUV5"/>
<reference evidence="6 7" key="1">
    <citation type="submission" date="2018-10" db="EMBL/GenBank/DDBJ databases">
        <title>Fifty Aureobasidium pullulans genomes reveal a recombining polyextremotolerant generalist.</title>
        <authorList>
            <person name="Gostincar C."/>
            <person name="Turk M."/>
            <person name="Zajc J."/>
            <person name="Gunde-Cimerman N."/>
        </authorList>
    </citation>
    <scope>NUCLEOTIDE SEQUENCE [LARGE SCALE GENOMIC DNA]</scope>
    <source>
        <strain evidence="6 7">EXF-3519</strain>
    </source>
</reference>
<protein>
    <submittedName>
        <fullName evidence="6">Putative oligopeptide transporter</fullName>
    </submittedName>
</protein>
<evidence type="ECO:0000256" key="4">
    <source>
        <dbReference type="ARBA" id="ARBA00023033"/>
    </source>
</evidence>
<evidence type="ECO:0000256" key="2">
    <source>
        <dbReference type="ARBA" id="ARBA00022827"/>
    </source>
</evidence>
<organism evidence="6 7">
    <name type="scientific">Aureobasidium pullulans</name>
    <name type="common">Black yeast</name>
    <name type="synonym">Pullularia pullulans</name>
    <dbReference type="NCBI Taxonomy" id="5580"/>
    <lineage>
        <taxon>Eukaryota</taxon>
        <taxon>Fungi</taxon>
        <taxon>Dikarya</taxon>
        <taxon>Ascomycota</taxon>
        <taxon>Pezizomycotina</taxon>
        <taxon>Dothideomycetes</taxon>
        <taxon>Dothideomycetidae</taxon>
        <taxon>Dothideales</taxon>
        <taxon>Saccotheciaceae</taxon>
        <taxon>Aureobasidium</taxon>
    </lineage>
</organism>
<evidence type="ECO:0000313" key="7">
    <source>
        <dbReference type="Proteomes" id="UP000309734"/>
    </source>
</evidence>